<proteinExistence type="predicted"/>
<evidence type="ECO:0000256" key="1">
    <source>
        <dbReference type="SAM" id="Phobius"/>
    </source>
</evidence>
<dbReference type="OrthoDB" id="508112at2"/>
<evidence type="ECO:0000313" key="4">
    <source>
        <dbReference type="Proteomes" id="UP000240357"/>
    </source>
</evidence>
<keyword evidence="1" id="KW-1133">Transmembrane helix</keyword>
<keyword evidence="1" id="KW-0812">Transmembrane</keyword>
<feature type="transmembrane region" description="Helical" evidence="1">
    <location>
        <begin position="93"/>
        <end position="116"/>
    </location>
</feature>
<reference evidence="3 4" key="1">
    <citation type="submission" date="2018-03" db="EMBL/GenBank/DDBJ databases">
        <title>Adhaeribacter sp. HMF7605 Genome sequencing and assembly.</title>
        <authorList>
            <person name="Kang H."/>
            <person name="Kang J."/>
            <person name="Cha I."/>
            <person name="Kim H."/>
            <person name="Joh K."/>
        </authorList>
    </citation>
    <scope>NUCLEOTIDE SEQUENCE [LARGE SCALE GENOMIC DNA]</scope>
    <source>
        <strain evidence="3 4">HMF7605</strain>
    </source>
</reference>
<feature type="domain" description="Heparan-alpha-glucosaminide N-acetyltransferase catalytic" evidence="2">
    <location>
        <begin position="14"/>
        <end position="221"/>
    </location>
</feature>
<comment type="caution">
    <text evidence="3">The sequence shown here is derived from an EMBL/GenBank/DDBJ whole genome shotgun (WGS) entry which is preliminary data.</text>
</comment>
<dbReference type="Proteomes" id="UP000240357">
    <property type="component" value="Unassembled WGS sequence"/>
</dbReference>
<feature type="transmembrane region" description="Helical" evidence="1">
    <location>
        <begin position="62"/>
        <end position="81"/>
    </location>
</feature>
<dbReference type="RefSeq" id="WP_106927769.1">
    <property type="nucleotide sequence ID" value="NZ_PYFT01000001.1"/>
</dbReference>
<feature type="transmembrane region" description="Helical" evidence="1">
    <location>
        <begin position="122"/>
        <end position="144"/>
    </location>
</feature>
<feature type="transmembrane region" description="Helical" evidence="1">
    <location>
        <begin position="359"/>
        <end position="383"/>
    </location>
</feature>
<dbReference type="Pfam" id="PF07786">
    <property type="entry name" value="HGSNAT_cat"/>
    <property type="match status" value="1"/>
</dbReference>
<evidence type="ECO:0000313" key="3">
    <source>
        <dbReference type="EMBL" id="PSR53290.1"/>
    </source>
</evidence>
<protein>
    <recommendedName>
        <fullName evidence="2">Heparan-alpha-glucosaminide N-acetyltransferase catalytic domain-containing protein</fullName>
    </recommendedName>
</protein>
<feature type="transmembrane region" description="Helical" evidence="1">
    <location>
        <begin position="317"/>
        <end position="338"/>
    </location>
</feature>
<gene>
    <name evidence="3" type="ORF">AHMF7605_06970</name>
</gene>
<evidence type="ECO:0000259" key="2">
    <source>
        <dbReference type="Pfam" id="PF07786"/>
    </source>
</evidence>
<organism evidence="3 4">
    <name type="scientific">Adhaeribacter arboris</name>
    <dbReference type="NCBI Taxonomy" id="2072846"/>
    <lineage>
        <taxon>Bacteria</taxon>
        <taxon>Pseudomonadati</taxon>
        <taxon>Bacteroidota</taxon>
        <taxon>Cytophagia</taxon>
        <taxon>Cytophagales</taxon>
        <taxon>Hymenobacteraceae</taxon>
        <taxon>Adhaeribacter</taxon>
    </lineage>
</organism>
<keyword evidence="1" id="KW-0472">Membrane</keyword>
<feature type="transmembrane region" description="Helical" evidence="1">
    <location>
        <begin position="151"/>
        <end position="181"/>
    </location>
</feature>
<accession>A0A2T2YCP2</accession>
<dbReference type="PANTHER" id="PTHR40407:SF1">
    <property type="entry name" value="HEPARAN-ALPHA-GLUCOSAMINIDE N-ACETYLTRANSFERASE CATALYTIC DOMAIN-CONTAINING PROTEIN"/>
    <property type="match status" value="1"/>
</dbReference>
<dbReference type="AlphaFoldDB" id="A0A2T2YCP2"/>
<feature type="transmembrane region" description="Helical" evidence="1">
    <location>
        <begin position="230"/>
        <end position="248"/>
    </location>
</feature>
<sequence length="397" mass="45217">MSTTTLVRKAVNTRVSSIDVLRGLVMIIMALDHTRDYLHINAMFYNPVDLETTTPFLFFTRFITHFCAPSFVFLSGISAYLSGQKKTRQELSIFLLTRGFWLLFLELSVLNFAFWFDVTFSIIQLQVMWAIGISMLVLSSLIYLPKKVILGIGLILVFGHNALDGITFPAGTLLDFIWSILHQPKLIALTNSTKLIIMYPVLPWIGIMALGYCVGELYRNSFDPEQRRRILLKTGLLALGVFFLLRLVNIYGDSALWSVQATALFTIISFLNVTKYPPSLLYALMTLGVGLLILYAIDGKRSKWTNYLTTYGQVPLFYYVLHFFLIHLISVASLLLAGNSWAQINFQNGTGGIMPNQGLPLFATYLIWLIVVLSFYPMCHWYYSFKSTKKSKIWSYL</sequence>
<dbReference type="PANTHER" id="PTHR40407">
    <property type="entry name" value="MEMBRANE PROTEIN-LIKE PROTEIN"/>
    <property type="match status" value="1"/>
</dbReference>
<name>A0A2T2YCP2_9BACT</name>
<dbReference type="InterPro" id="IPR012429">
    <property type="entry name" value="HGSNAT_cat"/>
</dbReference>
<dbReference type="EMBL" id="PYFT01000001">
    <property type="protein sequence ID" value="PSR53290.1"/>
    <property type="molecule type" value="Genomic_DNA"/>
</dbReference>
<feature type="transmembrane region" description="Helical" evidence="1">
    <location>
        <begin position="280"/>
        <end position="297"/>
    </location>
</feature>
<keyword evidence="4" id="KW-1185">Reference proteome</keyword>
<feature type="transmembrane region" description="Helical" evidence="1">
    <location>
        <begin position="201"/>
        <end position="218"/>
    </location>
</feature>